<dbReference type="STRING" id="1531966.A0A0A1SS08"/>
<feature type="compositionally biased region" description="Polar residues" evidence="7">
    <location>
        <begin position="133"/>
        <end position="155"/>
    </location>
</feature>
<dbReference type="EMBL" id="CDHN01000001">
    <property type="protein sequence ID" value="CEJ80881.1"/>
    <property type="molecule type" value="Genomic_DNA"/>
</dbReference>
<dbReference type="GO" id="GO:0003677">
    <property type="term" value="F:DNA binding"/>
    <property type="evidence" value="ECO:0007669"/>
    <property type="project" value="InterPro"/>
</dbReference>
<accession>A0A0A1SS08</accession>
<evidence type="ECO:0000256" key="3">
    <source>
        <dbReference type="ARBA" id="ARBA00018596"/>
    </source>
</evidence>
<dbReference type="Pfam" id="PF04042">
    <property type="entry name" value="DNA_pol_E_B"/>
    <property type="match status" value="1"/>
</dbReference>
<evidence type="ECO:0000256" key="1">
    <source>
        <dbReference type="ARBA" id="ARBA00004123"/>
    </source>
</evidence>
<evidence type="ECO:0000259" key="8">
    <source>
        <dbReference type="Pfam" id="PF04042"/>
    </source>
</evidence>
<keyword evidence="4 6" id="KW-0235">DNA replication</keyword>
<dbReference type="GO" id="GO:0003887">
    <property type="term" value="F:DNA-directed DNA polymerase activity"/>
    <property type="evidence" value="ECO:0007669"/>
    <property type="project" value="EnsemblFungi"/>
</dbReference>
<comment type="similarity">
    <text evidence="2 6">Belongs to the DNA polymerase alpha subunit B family.</text>
</comment>
<organism evidence="10 11">
    <name type="scientific">[Torrubiella] hemipterigena</name>
    <dbReference type="NCBI Taxonomy" id="1531966"/>
    <lineage>
        <taxon>Eukaryota</taxon>
        <taxon>Fungi</taxon>
        <taxon>Dikarya</taxon>
        <taxon>Ascomycota</taxon>
        <taxon>Pezizomycotina</taxon>
        <taxon>Sordariomycetes</taxon>
        <taxon>Hypocreomycetidae</taxon>
        <taxon>Hypocreales</taxon>
        <taxon>Clavicipitaceae</taxon>
        <taxon>Clavicipitaceae incertae sedis</taxon>
        <taxon>'Torrubiella' clade</taxon>
    </lineage>
</organism>
<feature type="domain" description="DNA polymerase alpha/delta/epsilon subunit B" evidence="8">
    <location>
        <begin position="368"/>
        <end position="600"/>
    </location>
</feature>
<dbReference type="FunFam" id="3.60.21.60:FF:000005">
    <property type="entry name" value="DNA polymerase alpha subunit B"/>
    <property type="match status" value="1"/>
</dbReference>
<dbReference type="PANTHER" id="PTHR23061">
    <property type="entry name" value="DNA POLYMERASE 2 ALPHA 70 KDA SUBUNIT"/>
    <property type="match status" value="1"/>
</dbReference>
<dbReference type="Pfam" id="PF22062">
    <property type="entry name" value="OB_DPOA2"/>
    <property type="match status" value="1"/>
</dbReference>
<comment type="subcellular location">
    <subcellularLocation>
        <location evidence="1 6">Nucleus</location>
    </subcellularLocation>
</comment>
<evidence type="ECO:0000313" key="10">
    <source>
        <dbReference type="EMBL" id="CEJ80881.1"/>
    </source>
</evidence>
<comment type="function">
    <text evidence="6">Accessory subunit of the DNA polymerase alpha complex (also known as the alpha DNA polymerase-primase complex) which plays an essential role in the initiation of DNA synthesis.</text>
</comment>
<evidence type="ECO:0000259" key="9">
    <source>
        <dbReference type="Pfam" id="PF22062"/>
    </source>
</evidence>
<dbReference type="OrthoDB" id="336885at2759"/>
<proteinExistence type="inferred from homology"/>
<evidence type="ECO:0000313" key="11">
    <source>
        <dbReference type="Proteomes" id="UP000039046"/>
    </source>
</evidence>
<dbReference type="FunFam" id="3.60.21.60:FF:000008">
    <property type="entry name" value="DNA polymerase alpha subunit B"/>
    <property type="match status" value="1"/>
</dbReference>
<dbReference type="PANTHER" id="PTHR23061:SF12">
    <property type="entry name" value="DNA POLYMERASE ALPHA SUBUNIT B"/>
    <property type="match status" value="1"/>
</dbReference>
<feature type="domain" description="DNA polymerase alpha subunit B OB" evidence="9">
    <location>
        <begin position="222"/>
        <end position="329"/>
    </location>
</feature>
<evidence type="ECO:0000256" key="5">
    <source>
        <dbReference type="ARBA" id="ARBA00023242"/>
    </source>
</evidence>
<dbReference type="InterPro" id="IPR054300">
    <property type="entry name" value="OB_DPOA2"/>
</dbReference>
<dbReference type="InterPro" id="IPR016722">
    <property type="entry name" value="DNA_pol_alpha_bsu"/>
</dbReference>
<dbReference type="InterPro" id="IPR007185">
    <property type="entry name" value="DNA_pol_a/d/e_bsu"/>
</dbReference>
<feature type="region of interest" description="Disordered" evidence="7">
    <location>
        <begin position="118"/>
        <end position="156"/>
    </location>
</feature>
<reference evidence="10 11" key="1">
    <citation type="journal article" date="2015" name="Genome Announc.">
        <title>Draft Genome Sequence and Gene Annotation of the Entomopathogenic Fungus Verticillium hemipterigenum.</title>
        <authorList>
            <person name="Horn F."/>
            <person name="Habel A."/>
            <person name="Scharf D.H."/>
            <person name="Dworschak J."/>
            <person name="Brakhage A.A."/>
            <person name="Guthke R."/>
            <person name="Hertweck C."/>
            <person name="Linde J."/>
        </authorList>
    </citation>
    <scope>NUCLEOTIDE SEQUENCE [LARGE SCALE GENOMIC DNA]</scope>
</reference>
<keyword evidence="11" id="KW-1185">Reference proteome</keyword>
<dbReference type="AlphaFoldDB" id="A0A0A1SS08"/>
<dbReference type="GO" id="GO:0006270">
    <property type="term" value="P:DNA replication initiation"/>
    <property type="evidence" value="ECO:0007669"/>
    <property type="project" value="EnsemblFungi"/>
</dbReference>
<gene>
    <name evidence="10" type="ORF">VHEMI01039</name>
</gene>
<protein>
    <recommendedName>
        <fullName evidence="3 6">DNA polymerase alpha subunit B</fullName>
    </recommendedName>
</protein>
<dbReference type="Gene3D" id="3.60.21.60">
    <property type="match status" value="2"/>
</dbReference>
<dbReference type="Proteomes" id="UP000039046">
    <property type="component" value="Unassembled WGS sequence"/>
</dbReference>
<dbReference type="PIRSF" id="PIRSF018300">
    <property type="entry name" value="DNA_pol_alph_2"/>
    <property type="match status" value="1"/>
</dbReference>
<name>A0A0A1SS08_9HYPO</name>
<dbReference type="HOGENOM" id="CLU_014923_1_0_1"/>
<dbReference type="GO" id="GO:0005658">
    <property type="term" value="C:alpha DNA polymerase:primase complex"/>
    <property type="evidence" value="ECO:0007669"/>
    <property type="project" value="EnsemblFungi"/>
</dbReference>
<sequence length="657" mass="71560">MAQTEIKNRFSPTEPLEADVVAELESIMRLHELSVEDLFLKWDSYCFKMEMDVRTALNLDSVRNLKQLLLDELEKSQRETHIKAERKIASGTPRTKPGAVSRGNSDVFGMIDGLLPSTPGSGGKLSRAGGSTLKKSQAARNGPASSPASNMSSQLKGIDNLAPSSFVDRSNAGQVLEVLNKDITAAEPPMAPFAEPRIKLTAVSDQKKMGYKPMAMKLSEASEILDDRIDEFTTIVQEHHSIDESAFSSAAAQGTTEIIAVGRIASDTPDGRLNSASLVLETSRRRGRGVRVPLKMDSIKSWSFFPGQIVALKGRNATGREFVVREIMEIPLLPNAASTSAAIGTHVERLKGGPDAMDSDADPAPLNIIYASGPYTADDNLDFEPLKELCEKAADTLVDGVILTGPFLDVDHPMLAMGDFDLPEEADYNPDTATMSTVFKFLVAPALNRLVSANPSMTVILVPSVRDIVDKHVSWPQEALSRKELGLAKQIRLVTNPMTLFLNESILGISSQDALFELQAEAVAHGPTGDHKDRLCRYLIEQRHYYPVYPPADRKKLRPTGTEEKLATGAMLDVGYLKLGEMGSVRPDILLTPSAVTPFARVVDSVVVINPGYLSNRRAAGTYARMTLYPPKAESSDPSHLQGHSVFSRARVEIVKI</sequence>
<evidence type="ECO:0000256" key="4">
    <source>
        <dbReference type="ARBA" id="ARBA00022705"/>
    </source>
</evidence>
<evidence type="ECO:0000256" key="6">
    <source>
        <dbReference type="PIRNR" id="PIRNR018300"/>
    </source>
</evidence>
<dbReference type="GO" id="GO:0005635">
    <property type="term" value="C:nuclear envelope"/>
    <property type="evidence" value="ECO:0007669"/>
    <property type="project" value="EnsemblFungi"/>
</dbReference>
<evidence type="ECO:0000256" key="7">
    <source>
        <dbReference type="SAM" id="MobiDB-lite"/>
    </source>
</evidence>
<evidence type="ECO:0000256" key="2">
    <source>
        <dbReference type="ARBA" id="ARBA00007299"/>
    </source>
</evidence>
<keyword evidence="5 6" id="KW-0539">Nucleus</keyword>
<dbReference type="GO" id="GO:0016233">
    <property type="term" value="P:telomere capping"/>
    <property type="evidence" value="ECO:0007669"/>
    <property type="project" value="EnsemblFungi"/>
</dbReference>